<accession>A0A9Q9I8Q8</accession>
<dbReference type="RefSeq" id="WP_033365661.1">
    <property type="nucleotide sequence ID" value="NZ_CP073767.1"/>
</dbReference>
<reference evidence="3" key="1">
    <citation type="submission" date="2021-04" db="EMBL/GenBank/DDBJ databases">
        <title>Dactylosporangium aurantiacum NRRL B-8018 full assembly.</title>
        <authorList>
            <person name="Hartkoorn R.C."/>
            <person name="Beaudoing E."/>
            <person name="Hot D."/>
        </authorList>
    </citation>
    <scope>NUCLEOTIDE SEQUENCE</scope>
    <source>
        <strain evidence="3">NRRL B-8018</strain>
    </source>
</reference>
<dbReference type="PANTHER" id="PTHR43540:SF1">
    <property type="entry name" value="ISOCHORISMATASE HYDROLASE"/>
    <property type="match status" value="1"/>
</dbReference>
<feature type="domain" description="Isochorismatase-like" evidence="2">
    <location>
        <begin position="24"/>
        <end position="199"/>
    </location>
</feature>
<dbReference type="GO" id="GO:0016787">
    <property type="term" value="F:hydrolase activity"/>
    <property type="evidence" value="ECO:0007669"/>
    <property type="project" value="UniProtKB-KW"/>
</dbReference>
<dbReference type="InterPro" id="IPR000868">
    <property type="entry name" value="Isochorismatase-like_dom"/>
</dbReference>
<dbReference type="AlphaFoldDB" id="A0A9Q9I8Q8"/>
<evidence type="ECO:0000256" key="1">
    <source>
        <dbReference type="ARBA" id="ARBA00022801"/>
    </source>
</evidence>
<dbReference type="PANTHER" id="PTHR43540">
    <property type="entry name" value="PEROXYUREIDOACRYLATE/UREIDOACRYLATE AMIDOHYDROLASE-RELATED"/>
    <property type="match status" value="1"/>
</dbReference>
<dbReference type="Gene3D" id="3.40.50.850">
    <property type="entry name" value="Isochorismatase-like"/>
    <property type="match status" value="1"/>
</dbReference>
<gene>
    <name evidence="3" type="ORF">Daura_34780</name>
</gene>
<evidence type="ECO:0000313" key="3">
    <source>
        <dbReference type="EMBL" id="UWZ51854.1"/>
    </source>
</evidence>
<dbReference type="InterPro" id="IPR036380">
    <property type="entry name" value="Isochorismatase-like_sf"/>
</dbReference>
<evidence type="ECO:0000313" key="4">
    <source>
        <dbReference type="Proteomes" id="UP001058003"/>
    </source>
</evidence>
<protein>
    <submittedName>
        <fullName evidence="3">Isochorismatase family protein</fullName>
    </submittedName>
</protein>
<dbReference type="OrthoDB" id="7500697at2"/>
<dbReference type="KEGG" id="daur:Daura_34780"/>
<dbReference type="EMBL" id="CP073767">
    <property type="protein sequence ID" value="UWZ51854.1"/>
    <property type="molecule type" value="Genomic_DNA"/>
</dbReference>
<keyword evidence="4" id="KW-1185">Reference proteome</keyword>
<dbReference type="Pfam" id="PF00857">
    <property type="entry name" value="Isochorismatase"/>
    <property type="match status" value="1"/>
</dbReference>
<organism evidence="3 4">
    <name type="scientific">Dactylosporangium aurantiacum</name>
    <dbReference type="NCBI Taxonomy" id="35754"/>
    <lineage>
        <taxon>Bacteria</taxon>
        <taxon>Bacillati</taxon>
        <taxon>Actinomycetota</taxon>
        <taxon>Actinomycetes</taxon>
        <taxon>Micromonosporales</taxon>
        <taxon>Micromonosporaceae</taxon>
        <taxon>Dactylosporangium</taxon>
    </lineage>
</organism>
<evidence type="ECO:0000259" key="2">
    <source>
        <dbReference type="Pfam" id="PF00857"/>
    </source>
</evidence>
<name>A0A9Q9I8Q8_9ACTN</name>
<proteinExistence type="predicted"/>
<dbReference type="Proteomes" id="UP001058003">
    <property type="component" value="Chromosome"/>
</dbReference>
<sequence>MSGLDADYAGAGFARRLGWGERPALLLVDPVLAYLSPGSPLFCATAAAALTAMTSLLGAARAGGRPVAFTAVGFADETCAEAPLFATKVPGLRVFADGSPLAALPPELAPAPGDLVVRKHHASAFAGTALAAWLTARRADTVVVGGYSTSGCVRASAVDALQHGFRPMVVREACADRAPGPHEANLFDLDAKYADVVDMSEALRRLE</sequence>
<dbReference type="SUPFAM" id="SSF52499">
    <property type="entry name" value="Isochorismatase-like hydrolases"/>
    <property type="match status" value="1"/>
</dbReference>
<keyword evidence="1" id="KW-0378">Hydrolase</keyword>
<dbReference type="InterPro" id="IPR050272">
    <property type="entry name" value="Isochorismatase-like_hydrls"/>
</dbReference>